<name>A0A067JZH8_JATCU</name>
<dbReference type="Proteomes" id="UP000027138">
    <property type="component" value="Unassembled WGS sequence"/>
</dbReference>
<keyword evidence="3" id="KW-1185">Reference proteome</keyword>
<evidence type="ECO:0000256" key="1">
    <source>
        <dbReference type="SAM" id="MobiDB-lite"/>
    </source>
</evidence>
<accession>A0A067JZH8</accession>
<feature type="region of interest" description="Disordered" evidence="1">
    <location>
        <begin position="1"/>
        <end position="21"/>
    </location>
</feature>
<protein>
    <submittedName>
        <fullName evidence="2">Uncharacterized protein</fullName>
    </submittedName>
</protein>
<dbReference type="AlphaFoldDB" id="A0A067JZH8"/>
<gene>
    <name evidence="2" type="ORF">JCGZ_18302</name>
</gene>
<evidence type="ECO:0000313" key="2">
    <source>
        <dbReference type="EMBL" id="KDP29381.1"/>
    </source>
</evidence>
<dbReference type="PANTHER" id="PTHR34956:SF1">
    <property type="entry name" value="DUF4005 DOMAIN-CONTAINING PROTEIN"/>
    <property type="match status" value="1"/>
</dbReference>
<reference evidence="2 3" key="1">
    <citation type="journal article" date="2014" name="PLoS ONE">
        <title>Global Analysis of Gene Expression Profiles in Physic Nut (Jatropha curcas L.) Seedlings Exposed to Salt Stress.</title>
        <authorList>
            <person name="Zhang L."/>
            <person name="Zhang C."/>
            <person name="Wu P."/>
            <person name="Chen Y."/>
            <person name="Li M."/>
            <person name="Jiang H."/>
            <person name="Wu G."/>
        </authorList>
    </citation>
    <scope>NUCLEOTIDE SEQUENCE [LARGE SCALE GENOMIC DNA]</scope>
    <source>
        <strain evidence="3">cv. GZQX0401</strain>
        <tissue evidence="2">Young leaves</tissue>
    </source>
</reference>
<sequence>MEFKNQNQQFHGKSDGDDNDPIYMEIERQILLLTADDNGDDEDFLSQRKLSSNSRRLTSSCCSCTLQHGSNHFPWWEGEKSDYDNSTPTWLLNLWSRTGSGTGVFIPHIVKSRRRYRPGELKRQVLLLTAEVDDFFKIKPEPGPNRLTGCFLAKLQPGSYFNWRETRNTEIVPAWLVNLWSSSNGTGVFIPRTVKSRRYVHGSMNNRSRRVYERVKQN</sequence>
<dbReference type="PANTHER" id="PTHR34956">
    <property type="entry name" value="OS05G0397300 PROTEIN"/>
    <property type="match status" value="1"/>
</dbReference>
<dbReference type="OrthoDB" id="1649181at2759"/>
<dbReference type="EMBL" id="KK914751">
    <property type="protein sequence ID" value="KDP29381.1"/>
    <property type="molecule type" value="Genomic_DNA"/>
</dbReference>
<proteinExistence type="predicted"/>
<organism evidence="2 3">
    <name type="scientific">Jatropha curcas</name>
    <name type="common">Barbados nut</name>
    <dbReference type="NCBI Taxonomy" id="180498"/>
    <lineage>
        <taxon>Eukaryota</taxon>
        <taxon>Viridiplantae</taxon>
        <taxon>Streptophyta</taxon>
        <taxon>Embryophyta</taxon>
        <taxon>Tracheophyta</taxon>
        <taxon>Spermatophyta</taxon>
        <taxon>Magnoliopsida</taxon>
        <taxon>eudicotyledons</taxon>
        <taxon>Gunneridae</taxon>
        <taxon>Pentapetalae</taxon>
        <taxon>rosids</taxon>
        <taxon>fabids</taxon>
        <taxon>Malpighiales</taxon>
        <taxon>Euphorbiaceae</taxon>
        <taxon>Crotonoideae</taxon>
        <taxon>Jatropheae</taxon>
        <taxon>Jatropha</taxon>
    </lineage>
</organism>
<feature type="compositionally biased region" description="Polar residues" evidence="1">
    <location>
        <begin position="1"/>
        <end position="11"/>
    </location>
</feature>
<evidence type="ECO:0000313" key="3">
    <source>
        <dbReference type="Proteomes" id="UP000027138"/>
    </source>
</evidence>